<dbReference type="Pfam" id="PF09369">
    <property type="entry name" value="MZB"/>
    <property type="match status" value="1"/>
</dbReference>
<keyword evidence="6" id="KW-1185">Reference proteome</keyword>
<dbReference type="InterPro" id="IPR012337">
    <property type="entry name" value="RNaseH-like_sf"/>
</dbReference>
<dbReference type="OrthoDB" id="9815222at2"/>
<evidence type="ECO:0000259" key="4">
    <source>
        <dbReference type="PROSITE" id="PS51194"/>
    </source>
</evidence>
<dbReference type="AlphaFoldDB" id="A0A1M5U979"/>
<dbReference type="GO" id="GO:0043138">
    <property type="term" value="F:3'-5' DNA helicase activity"/>
    <property type="evidence" value="ECO:0007669"/>
    <property type="project" value="TreeGrafter"/>
</dbReference>
<keyword evidence="5" id="KW-0347">Helicase</keyword>
<dbReference type="InterPro" id="IPR011545">
    <property type="entry name" value="DEAD/DEAH_box_helicase_dom"/>
</dbReference>
<gene>
    <name evidence="5" type="ORF">SAMN02745124_01079</name>
</gene>
<dbReference type="InterPro" id="IPR038720">
    <property type="entry name" value="YprB_RNase_H-like_dom"/>
</dbReference>
<dbReference type="SMART" id="SM00490">
    <property type="entry name" value="HELICc"/>
    <property type="match status" value="1"/>
</dbReference>
<feature type="domain" description="Helicase C-terminal" evidence="4">
    <location>
        <begin position="280"/>
        <end position="453"/>
    </location>
</feature>
<keyword evidence="2" id="KW-0067">ATP-binding</keyword>
<dbReference type="Pfam" id="PF22982">
    <property type="entry name" value="WHD_HRQ1"/>
    <property type="match status" value="1"/>
</dbReference>
<accession>A0A1M5U979</accession>
<evidence type="ECO:0000256" key="2">
    <source>
        <dbReference type="ARBA" id="ARBA00022840"/>
    </source>
</evidence>
<evidence type="ECO:0000313" key="6">
    <source>
        <dbReference type="Proteomes" id="UP000184139"/>
    </source>
</evidence>
<dbReference type="InterPro" id="IPR027417">
    <property type="entry name" value="P-loop_NTPase"/>
</dbReference>
<organism evidence="5 6">
    <name type="scientific">Desulfofustis glycolicus DSM 9705</name>
    <dbReference type="NCBI Taxonomy" id="1121409"/>
    <lineage>
        <taxon>Bacteria</taxon>
        <taxon>Pseudomonadati</taxon>
        <taxon>Thermodesulfobacteriota</taxon>
        <taxon>Desulfobulbia</taxon>
        <taxon>Desulfobulbales</taxon>
        <taxon>Desulfocapsaceae</taxon>
        <taxon>Desulfofustis</taxon>
    </lineage>
</organism>
<dbReference type="GO" id="GO:0003676">
    <property type="term" value="F:nucleic acid binding"/>
    <property type="evidence" value="ECO:0007669"/>
    <property type="project" value="InterPro"/>
</dbReference>
<evidence type="ECO:0000259" key="3">
    <source>
        <dbReference type="PROSITE" id="PS51192"/>
    </source>
</evidence>
<dbReference type="STRING" id="1121409.SAMN02745124_01079"/>
<dbReference type="PROSITE" id="PS51192">
    <property type="entry name" value="HELICASE_ATP_BIND_1"/>
    <property type="match status" value="1"/>
</dbReference>
<dbReference type="RefSeq" id="WP_073373958.1">
    <property type="nucleotide sequence ID" value="NZ_FQXS01000004.1"/>
</dbReference>
<dbReference type="CDD" id="cd17923">
    <property type="entry name" value="DEXHc_Hrq1-like"/>
    <property type="match status" value="1"/>
</dbReference>
<feature type="domain" description="Helicase ATP-binding" evidence="3">
    <location>
        <begin position="68"/>
        <end position="256"/>
    </location>
</feature>
<dbReference type="Proteomes" id="UP000184139">
    <property type="component" value="Unassembled WGS sequence"/>
</dbReference>
<sequence length="984" mass="108774">MIDKSPLTRYVEELCASPKFSPQIVCHRLLPGSDARTAPLRQPLSEAIVDGLRRQGIERLYAHQVEAMNAFRAGHDLIVATPTASGKSLIYNLPVVQTCLAEPSAHALYLFPLKALAQDQARTLAQLSAAIIGDTTVHGTPRFVSIYDGDTTTAERARMRKQPPPVLVTNPDMLHLSLLPYHDSWSSFFKGLRIIVIDEVHVYRGLFGAHLAWVLRRLKRIAAHYGASPRFIMLSATIGNPGQLAEKLIGRQPAVIDRCGAPAEEKDMLFINPWDSAAHTASQLLETALKRGLRTIVYTKSRKMTELITVWTKPRLGALAARLTSYRAGFLPEDRRAIERQLADGTLLGVISTSALELGIDIGDLDLCILVGYPGSVMATWQRSGRVGRRGHRSAVIMIGGEDALDQYFMLHPDDFFNRPPEHAALDPLNSRITRQHLHCAAAEIPLEQDEPLLRCCHQIRRAVDELTEAGTLLRDGDGHRWHASRKRPQRQFDLRGGGVKLSIIHRHTGEIIGEIDAGRALHDAHPGAIYLHQTKTLLVVDLNLSGQEVLVEESKPTYYTRPTVTKETEILSRLASKSVCGIRANWGTLRVTEQVSGFRKIQQFTGKTIATMMLDLPPQTIETEGLWLDLPPACKQLLEDKQMHFMGAIHAVEHALIAMFPLLILCDRNDIGGISCPYHEQTGQSSIFIYDGYAGGAGLAAQAYELIEALLEQTERCVVDCPCETGCPSCVHSPRCGSGNRPIDKEAARFLLQAIKQDRFQLETDAVGDTAVYLPRPVVRQRATDAAGGRGRAALPAHFCVFDLETKRAATEVGGWHNADRMGMSVGVVYDSKLDGFATYLEDEVNDLIDHLASASVIVGFNILAFDYRVLAGISGRQLYDRPSLDLLKLIQEQLGYRLSLNRLAEQTLGRPKSADGLQALRWYKQGRIDEIVTYCREDVALTRDLLLFALDNGYLLFTNKAGSTVRLPLACDAALVALLSRT</sequence>
<dbReference type="SUPFAM" id="SSF52540">
    <property type="entry name" value="P-loop containing nucleoside triphosphate hydrolases"/>
    <property type="match status" value="1"/>
</dbReference>
<evidence type="ECO:0000256" key="1">
    <source>
        <dbReference type="ARBA" id="ARBA00022741"/>
    </source>
</evidence>
<dbReference type="GO" id="GO:0006289">
    <property type="term" value="P:nucleotide-excision repair"/>
    <property type="evidence" value="ECO:0007669"/>
    <property type="project" value="TreeGrafter"/>
</dbReference>
<proteinExistence type="predicted"/>
<dbReference type="Pfam" id="PF00270">
    <property type="entry name" value="DEAD"/>
    <property type="match status" value="1"/>
</dbReference>
<dbReference type="Gene3D" id="3.40.50.300">
    <property type="entry name" value="P-loop containing nucleotide triphosphate hydrolases"/>
    <property type="match status" value="2"/>
</dbReference>
<dbReference type="PANTHER" id="PTHR47957:SF3">
    <property type="entry name" value="ATP-DEPENDENT HELICASE HRQ1"/>
    <property type="match status" value="1"/>
</dbReference>
<name>A0A1M5U979_9BACT</name>
<dbReference type="Pfam" id="PF13482">
    <property type="entry name" value="RNase_H_2"/>
    <property type="match status" value="1"/>
</dbReference>
<keyword evidence="5" id="KW-0378">Hydrolase</keyword>
<dbReference type="PROSITE" id="PS51194">
    <property type="entry name" value="HELICASE_CTER"/>
    <property type="match status" value="1"/>
</dbReference>
<dbReference type="InterPro" id="IPR001650">
    <property type="entry name" value="Helicase_C-like"/>
</dbReference>
<dbReference type="Gene3D" id="3.30.420.10">
    <property type="entry name" value="Ribonuclease H-like superfamily/Ribonuclease H"/>
    <property type="match status" value="1"/>
</dbReference>
<dbReference type="SMART" id="SM00487">
    <property type="entry name" value="DEXDc"/>
    <property type="match status" value="1"/>
</dbReference>
<dbReference type="EMBL" id="FQXS01000004">
    <property type="protein sequence ID" value="SHH59480.1"/>
    <property type="molecule type" value="Genomic_DNA"/>
</dbReference>
<dbReference type="GO" id="GO:0005524">
    <property type="term" value="F:ATP binding"/>
    <property type="evidence" value="ECO:0007669"/>
    <property type="project" value="UniProtKB-KW"/>
</dbReference>
<dbReference type="InterPro" id="IPR036397">
    <property type="entry name" value="RNaseH_sf"/>
</dbReference>
<dbReference type="PANTHER" id="PTHR47957">
    <property type="entry name" value="ATP-DEPENDENT HELICASE HRQ1"/>
    <property type="match status" value="1"/>
</dbReference>
<dbReference type="InterPro" id="IPR014001">
    <property type="entry name" value="Helicase_ATP-bd"/>
</dbReference>
<dbReference type="InterPro" id="IPR055227">
    <property type="entry name" value="HRQ1_WHD"/>
</dbReference>
<dbReference type="GO" id="GO:0036297">
    <property type="term" value="P:interstrand cross-link repair"/>
    <property type="evidence" value="ECO:0007669"/>
    <property type="project" value="TreeGrafter"/>
</dbReference>
<evidence type="ECO:0000313" key="5">
    <source>
        <dbReference type="EMBL" id="SHH59480.1"/>
    </source>
</evidence>
<dbReference type="Pfam" id="PF00271">
    <property type="entry name" value="Helicase_C"/>
    <property type="match status" value="1"/>
</dbReference>
<keyword evidence="1" id="KW-0547">Nucleotide-binding</keyword>
<dbReference type="CDD" id="cd18797">
    <property type="entry name" value="SF2_C_Hrq"/>
    <property type="match status" value="1"/>
</dbReference>
<reference evidence="5 6" key="1">
    <citation type="submission" date="2016-11" db="EMBL/GenBank/DDBJ databases">
        <authorList>
            <person name="Jaros S."/>
            <person name="Januszkiewicz K."/>
            <person name="Wedrychowicz H."/>
        </authorList>
    </citation>
    <scope>NUCLEOTIDE SEQUENCE [LARGE SCALE GENOMIC DNA]</scope>
    <source>
        <strain evidence="5 6">DSM 9705</strain>
    </source>
</reference>
<dbReference type="InterPro" id="IPR018973">
    <property type="entry name" value="MZB"/>
</dbReference>
<dbReference type="SUPFAM" id="SSF53098">
    <property type="entry name" value="Ribonuclease H-like"/>
    <property type="match status" value="1"/>
</dbReference>
<protein>
    <submittedName>
        <fullName evidence="5">DEAD/DEAH box helicase domain-containing protein</fullName>
    </submittedName>
</protein>